<dbReference type="EMBL" id="CBXI010000007">
    <property type="protein sequence ID" value="CDL90422.1"/>
    <property type="molecule type" value="Genomic_DNA"/>
</dbReference>
<dbReference type="InterPro" id="IPR016181">
    <property type="entry name" value="Acyl_CoA_acyltransferase"/>
</dbReference>
<dbReference type="CDD" id="cd04301">
    <property type="entry name" value="NAT_SF"/>
    <property type="match status" value="1"/>
</dbReference>
<keyword evidence="3" id="KW-1185">Reference proteome</keyword>
<dbReference type="InterPro" id="IPR000182">
    <property type="entry name" value="GNAT_dom"/>
</dbReference>
<dbReference type="GO" id="GO:0016747">
    <property type="term" value="F:acyltransferase activity, transferring groups other than amino-acyl groups"/>
    <property type="evidence" value="ECO:0007669"/>
    <property type="project" value="InterPro"/>
</dbReference>
<proteinExistence type="predicted"/>
<dbReference type="SUPFAM" id="SSF55729">
    <property type="entry name" value="Acyl-CoA N-acyltransferases (Nat)"/>
    <property type="match status" value="1"/>
</dbReference>
<dbReference type="PROSITE" id="PS51186">
    <property type="entry name" value="GNAT"/>
    <property type="match status" value="1"/>
</dbReference>
<name>W6NEG0_CLOTY</name>
<evidence type="ECO:0000259" key="1">
    <source>
        <dbReference type="PROSITE" id="PS51186"/>
    </source>
</evidence>
<sequence length="159" mass="18818">MHKENCDMEIKKASEKDISLILQFRDSLFRETGFSDNFYIEDFKEETMKFYKKQYNLDKMQHFIVYNSEREPIGVAGSLLKDDFPYFLFKPGFYGWIVDVYILPKFRKRGLASKLLDLNIKWIKSKGASAIQLLAFSEEAIRIYKHAGFENVDIMKLEI</sequence>
<dbReference type="Proteomes" id="UP000019482">
    <property type="component" value="Unassembled WGS sequence"/>
</dbReference>
<evidence type="ECO:0000313" key="3">
    <source>
        <dbReference type="Proteomes" id="UP000019482"/>
    </source>
</evidence>
<reference evidence="2 3" key="1">
    <citation type="journal article" date="2015" name="Genome Announc.">
        <title>Draft Genome Sequence of Clostridium tyrobutyricum Strain DIVETGP, Isolated from Cow's Milk for Grana Padano Production.</title>
        <authorList>
            <person name="Soggiu A."/>
            <person name="Piras C."/>
            <person name="Gaiarsa S."/>
            <person name="Sassera D."/>
            <person name="Roncada P."/>
            <person name="Bendixen E."/>
            <person name="Brasca M."/>
            <person name="Bonizzi L."/>
        </authorList>
    </citation>
    <scope>NUCLEOTIDE SEQUENCE [LARGE SCALE GENOMIC DNA]</scope>
    <source>
        <strain evidence="2 3">DIVETGP</strain>
    </source>
</reference>
<dbReference type="Gene3D" id="3.40.630.30">
    <property type="match status" value="1"/>
</dbReference>
<feature type="domain" description="N-acetyltransferase" evidence="1">
    <location>
        <begin position="8"/>
        <end position="159"/>
    </location>
</feature>
<organism evidence="2 3">
    <name type="scientific">Clostridium tyrobutyricum DIVETGP</name>
    <dbReference type="NCBI Taxonomy" id="1408889"/>
    <lineage>
        <taxon>Bacteria</taxon>
        <taxon>Bacillati</taxon>
        <taxon>Bacillota</taxon>
        <taxon>Clostridia</taxon>
        <taxon>Eubacteriales</taxon>
        <taxon>Clostridiaceae</taxon>
        <taxon>Clostridium</taxon>
    </lineage>
</organism>
<dbReference type="OrthoDB" id="95438at2"/>
<evidence type="ECO:0000313" key="2">
    <source>
        <dbReference type="EMBL" id="CDL90422.1"/>
    </source>
</evidence>
<dbReference type="Pfam" id="PF00583">
    <property type="entry name" value="Acetyltransf_1"/>
    <property type="match status" value="1"/>
</dbReference>
<gene>
    <name evidence="2" type="ORF">CTDIVETGP_0492</name>
</gene>
<dbReference type="GeneID" id="29418742"/>
<protein>
    <recommendedName>
        <fullName evidence="1">N-acetyltransferase domain-containing protein</fullName>
    </recommendedName>
</protein>
<dbReference type="AlphaFoldDB" id="W6NEG0"/>
<dbReference type="RefSeq" id="WP_017751549.1">
    <property type="nucleotide sequence ID" value="NZ_CBXI010000007.1"/>
</dbReference>
<accession>W6NEG0</accession>
<comment type="caution">
    <text evidence="2">The sequence shown here is derived from an EMBL/GenBank/DDBJ whole genome shotgun (WGS) entry which is preliminary data.</text>
</comment>